<evidence type="ECO:0000256" key="1">
    <source>
        <dbReference type="SAM" id="Phobius"/>
    </source>
</evidence>
<accession>A0A2N0P8D2</accession>
<evidence type="ECO:0000313" key="3">
    <source>
        <dbReference type="Proteomes" id="UP000232722"/>
    </source>
</evidence>
<dbReference type="AlphaFoldDB" id="A0A2N0P8D2"/>
<proteinExistence type="predicted"/>
<keyword evidence="1" id="KW-0472">Membrane</keyword>
<keyword evidence="1" id="KW-0812">Transmembrane</keyword>
<keyword evidence="1" id="KW-1133">Transmembrane helix</keyword>
<dbReference type="VEuPathDB" id="FungiDB:RhiirFUN_020897"/>
<dbReference type="EMBL" id="LLXJ01001250">
    <property type="protein sequence ID" value="PKC03090.1"/>
    <property type="molecule type" value="Genomic_DNA"/>
</dbReference>
<protein>
    <submittedName>
        <fullName evidence="2">Uncharacterized protein</fullName>
    </submittedName>
</protein>
<evidence type="ECO:0000313" key="2">
    <source>
        <dbReference type="EMBL" id="PKC03090.1"/>
    </source>
</evidence>
<gene>
    <name evidence="2" type="ORF">RhiirA5_296802</name>
</gene>
<reference evidence="2 3" key="2">
    <citation type="submission" date="2017-09" db="EMBL/GenBank/DDBJ databases">
        <title>Extensive intraspecific genome diversity in a model arbuscular mycorrhizal fungus.</title>
        <authorList>
            <person name="Chen E.C."/>
            <person name="Morin E."/>
            <person name="Beaudet D."/>
            <person name="Noel J."/>
            <person name="Ndikumana S."/>
            <person name="Charron P."/>
            <person name="St-Onge C."/>
            <person name="Giorgi J."/>
            <person name="Grigoriev I.V."/>
            <person name="Roux C."/>
            <person name="Martin F.M."/>
            <person name="Corradi N."/>
        </authorList>
    </citation>
    <scope>NUCLEOTIDE SEQUENCE [LARGE SCALE GENOMIC DNA]</scope>
    <source>
        <strain evidence="2 3">A5</strain>
    </source>
</reference>
<sequence length="283" mass="32714">MCKGLRSEQISSYIKRTPAQFGGSRRIENIACELFPRFLGKSFSRKKLNFEEKRKLNRTLYAESVWQIDRSCNSVHSKTCSGYAEHGNICNECCYIRSDKRLCTNITKRVPSPENVKFTPKYYWKDNALKEHLKNNHLQDIWNLLNDDSDCNNGSKIWITLADKALQGAFDYKPIFVGLCEVINDAAERKIKNKGKQNIKYSEEFTNFLVILGGFSTRALDLFRQNLEGRCIQSIRYGIIVNSYLLIFIKFCILINLDICGVMMKIVSPIQIFAMKMLRNLNA</sequence>
<name>A0A2N0P8D2_9GLOM</name>
<dbReference type="VEuPathDB" id="FungiDB:FUN_025405"/>
<dbReference type="Proteomes" id="UP000232722">
    <property type="component" value="Unassembled WGS sequence"/>
</dbReference>
<reference evidence="2 3" key="1">
    <citation type="submission" date="2016-04" db="EMBL/GenBank/DDBJ databases">
        <title>Genome analyses suggest a sexual origin of heterokaryosis in a supposedly ancient asexual fungus.</title>
        <authorList>
            <person name="Ropars J."/>
            <person name="Sedzielewska K."/>
            <person name="Noel J."/>
            <person name="Charron P."/>
            <person name="Farinelli L."/>
            <person name="Marton T."/>
            <person name="Kruger M."/>
            <person name="Pelin A."/>
            <person name="Brachmann A."/>
            <person name="Corradi N."/>
        </authorList>
    </citation>
    <scope>NUCLEOTIDE SEQUENCE [LARGE SCALE GENOMIC DNA]</scope>
    <source>
        <strain evidence="2 3">A5</strain>
    </source>
</reference>
<organism evidence="2 3">
    <name type="scientific">Rhizophagus irregularis</name>
    <dbReference type="NCBI Taxonomy" id="588596"/>
    <lineage>
        <taxon>Eukaryota</taxon>
        <taxon>Fungi</taxon>
        <taxon>Fungi incertae sedis</taxon>
        <taxon>Mucoromycota</taxon>
        <taxon>Glomeromycotina</taxon>
        <taxon>Glomeromycetes</taxon>
        <taxon>Glomerales</taxon>
        <taxon>Glomeraceae</taxon>
        <taxon>Rhizophagus</taxon>
    </lineage>
</organism>
<feature type="transmembrane region" description="Helical" evidence="1">
    <location>
        <begin position="244"/>
        <end position="267"/>
    </location>
</feature>
<comment type="caution">
    <text evidence="2">The sequence shown here is derived from an EMBL/GenBank/DDBJ whole genome shotgun (WGS) entry which is preliminary data.</text>
</comment>
<dbReference type="VEuPathDB" id="FungiDB:RhiirA1_400179"/>